<sequence length="65" mass="7689">MNYTGQRILYFRNRHVSATRIQPNGPQRYEQEEMGALHFETSRPTTTAHAQTMPHANAIRYHQFE</sequence>
<gene>
    <name evidence="1" type="ORF">RB24_05820</name>
</gene>
<proteinExistence type="predicted"/>
<dbReference type="Proteomes" id="UP000248631">
    <property type="component" value="Unassembled WGS sequence"/>
</dbReference>
<organism evidence="1 2">
    <name type="scientific">Herbaspirillum rubrisubalbicans</name>
    <dbReference type="NCBI Taxonomy" id="80842"/>
    <lineage>
        <taxon>Bacteria</taxon>
        <taxon>Pseudomonadati</taxon>
        <taxon>Pseudomonadota</taxon>
        <taxon>Betaproteobacteria</taxon>
        <taxon>Burkholderiales</taxon>
        <taxon>Oxalobacteraceae</taxon>
        <taxon>Herbaspirillum</taxon>
    </lineage>
</organism>
<keyword evidence="2" id="KW-1185">Reference proteome</keyword>
<dbReference type="EMBL" id="JUGD01000006">
    <property type="protein sequence ID" value="RAM65718.1"/>
    <property type="molecule type" value="Genomic_DNA"/>
</dbReference>
<accession>A0ABX9C540</accession>
<name>A0ABX9C540_9BURK</name>
<evidence type="ECO:0000313" key="1">
    <source>
        <dbReference type="EMBL" id="RAM65718.1"/>
    </source>
</evidence>
<protein>
    <submittedName>
        <fullName evidence="1">Uncharacterized protein</fullName>
    </submittedName>
</protein>
<evidence type="ECO:0000313" key="2">
    <source>
        <dbReference type="Proteomes" id="UP000248631"/>
    </source>
</evidence>
<reference evidence="1 2" key="1">
    <citation type="submission" date="2014-12" db="EMBL/GenBank/DDBJ databases">
        <title>Complete genome sequence of Herbaspirillum rubrisubalbicans Os38.</title>
        <authorList>
            <person name="Chen M."/>
            <person name="An Q."/>
        </authorList>
    </citation>
    <scope>NUCLEOTIDE SEQUENCE [LARGE SCALE GENOMIC DNA]</scope>
    <source>
        <strain evidence="1 2">Os38</strain>
    </source>
</reference>
<comment type="caution">
    <text evidence="1">The sequence shown here is derived from an EMBL/GenBank/DDBJ whole genome shotgun (WGS) entry which is preliminary data.</text>
</comment>